<sequence>MRQSTTFRELGVGTNNHFLMARLLNIWSECESNGAASVSSMHMLWLDKEGQLMEANVRYEDAGHICKNMKIGCLYTMMNPTVIPAKSERRTAPSNLRLYFAAGASFKSMQEYRSTMHFPDDSFLQVPFTDSVSSASVPICYSDIIGCVTHITEPIKVNSDTSMFQIHIEDISGNKGLVSYIGKGIKEFIHSADYKEVHYPLVVTATAVSRNVHDFSHIPPFCFVTSPGTRLIVHSYNDMTKELMNRLYYELQAECESGNQKAKIILNHAPALALIRMPPLEFQTMSYDQRIQLLKELCDIKFMAEVYIIGSEFSDEPQIRMYAIWHPKAFQPLMDLKLEL</sequence>
<proteinExistence type="predicted"/>
<name>A0AAV2FIQ6_9ROSI</name>
<protein>
    <submittedName>
        <fullName evidence="1">Uncharacterized protein</fullName>
    </submittedName>
</protein>
<dbReference type="EMBL" id="OZ034819">
    <property type="protein sequence ID" value="CAL1397340.1"/>
    <property type="molecule type" value="Genomic_DNA"/>
</dbReference>
<reference evidence="1 2" key="1">
    <citation type="submission" date="2024-04" db="EMBL/GenBank/DDBJ databases">
        <authorList>
            <person name="Fracassetti M."/>
        </authorList>
    </citation>
    <scope>NUCLEOTIDE SEQUENCE [LARGE SCALE GENOMIC DNA]</scope>
</reference>
<gene>
    <name evidence="1" type="ORF">LTRI10_LOCUS37647</name>
</gene>
<keyword evidence="2" id="KW-1185">Reference proteome</keyword>
<accession>A0AAV2FIQ6</accession>
<evidence type="ECO:0000313" key="2">
    <source>
        <dbReference type="Proteomes" id="UP001497516"/>
    </source>
</evidence>
<organism evidence="1 2">
    <name type="scientific">Linum trigynum</name>
    <dbReference type="NCBI Taxonomy" id="586398"/>
    <lineage>
        <taxon>Eukaryota</taxon>
        <taxon>Viridiplantae</taxon>
        <taxon>Streptophyta</taxon>
        <taxon>Embryophyta</taxon>
        <taxon>Tracheophyta</taxon>
        <taxon>Spermatophyta</taxon>
        <taxon>Magnoliopsida</taxon>
        <taxon>eudicotyledons</taxon>
        <taxon>Gunneridae</taxon>
        <taxon>Pentapetalae</taxon>
        <taxon>rosids</taxon>
        <taxon>fabids</taxon>
        <taxon>Malpighiales</taxon>
        <taxon>Linaceae</taxon>
        <taxon>Linum</taxon>
    </lineage>
</organism>
<dbReference type="Proteomes" id="UP001497516">
    <property type="component" value="Chromosome 6"/>
</dbReference>
<dbReference type="AlphaFoldDB" id="A0AAV2FIQ6"/>
<evidence type="ECO:0000313" key="1">
    <source>
        <dbReference type="EMBL" id="CAL1397340.1"/>
    </source>
</evidence>